<dbReference type="SUPFAM" id="SSF48452">
    <property type="entry name" value="TPR-like"/>
    <property type="match status" value="1"/>
</dbReference>
<evidence type="ECO:0000313" key="5">
    <source>
        <dbReference type="Proteomes" id="UP000008204"/>
    </source>
</evidence>
<dbReference type="PANTHER" id="PTHR44858:SF1">
    <property type="entry name" value="UDP-N-ACETYLGLUCOSAMINE--PEPTIDE N-ACETYLGLUCOSAMINYLTRANSFERASE SPINDLY-RELATED"/>
    <property type="match status" value="1"/>
</dbReference>
<feature type="repeat" description="TPR" evidence="3">
    <location>
        <begin position="108"/>
        <end position="141"/>
    </location>
</feature>
<evidence type="ECO:0000256" key="3">
    <source>
        <dbReference type="PROSITE-ProRule" id="PRU00339"/>
    </source>
</evidence>
<evidence type="ECO:0000256" key="1">
    <source>
        <dbReference type="ARBA" id="ARBA00022737"/>
    </source>
</evidence>
<dbReference type="InterPro" id="IPR019734">
    <property type="entry name" value="TPR_rpt"/>
</dbReference>
<dbReference type="AlphaFoldDB" id="B7K1U0"/>
<keyword evidence="2 3" id="KW-0802">TPR repeat</keyword>
<evidence type="ECO:0000313" key="4">
    <source>
        <dbReference type="EMBL" id="ACK64247.1"/>
    </source>
</evidence>
<feature type="repeat" description="TPR" evidence="3">
    <location>
        <begin position="74"/>
        <end position="107"/>
    </location>
</feature>
<sequence length="156" mass="17815">MNSPEIIQLLENLKAVDESTRSQATAKLWQLWFEQKGELGLELLKRAQFLLESGEVEKAEKLLTKTIKSYPDFAEAWNRRAVLYFTQEQYEKSKGDCERVVQLVPYHFGAWHGLGLCLTALGNYYEAIGAFRQALAIQPHALINQKLILECTALLN</sequence>
<dbReference type="STRING" id="41431.PCC8801_0141"/>
<keyword evidence="1" id="KW-0677">Repeat</keyword>
<reference evidence="5" key="1">
    <citation type="journal article" date="2011" name="MBio">
        <title>Novel metabolic attributes of the genus Cyanothece, comprising a group of unicellular nitrogen-fixing Cyanobacteria.</title>
        <authorList>
            <person name="Bandyopadhyay A."/>
            <person name="Elvitigala T."/>
            <person name="Welsh E."/>
            <person name="Stockel J."/>
            <person name="Liberton M."/>
            <person name="Min H."/>
            <person name="Sherman L.A."/>
            <person name="Pakrasi H.B."/>
        </authorList>
    </citation>
    <scope>NUCLEOTIDE SEQUENCE [LARGE SCALE GENOMIC DNA]</scope>
    <source>
        <strain evidence="5">PCC 8801</strain>
    </source>
</reference>
<name>B7K1U0_RIPO1</name>
<accession>B7K1U0</accession>
<dbReference type="SMART" id="SM00028">
    <property type="entry name" value="TPR"/>
    <property type="match status" value="3"/>
</dbReference>
<dbReference type="Pfam" id="PF00515">
    <property type="entry name" value="TPR_1"/>
    <property type="match status" value="1"/>
</dbReference>
<dbReference type="InterPro" id="IPR011990">
    <property type="entry name" value="TPR-like_helical_dom_sf"/>
</dbReference>
<proteinExistence type="predicted"/>
<dbReference type="OrthoDB" id="9815010at2"/>
<dbReference type="InterPro" id="IPR050498">
    <property type="entry name" value="Ycf3"/>
</dbReference>
<keyword evidence="5" id="KW-1185">Reference proteome</keyword>
<dbReference type="eggNOG" id="COG0457">
    <property type="taxonomic scope" value="Bacteria"/>
</dbReference>
<dbReference type="KEGG" id="cyp:PCC8801_0141"/>
<dbReference type="Proteomes" id="UP000008204">
    <property type="component" value="Chromosome"/>
</dbReference>
<dbReference type="HOGENOM" id="CLU_079829_3_1_3"/>
<dbReference type="PANTHER" id="PTHR44858">
    <property type="entry name" value="TETRATRICOPEPTIDE REPEAT PROTEIN 6"/>
    <property type="match status" value="1"/>
</dbReference>
<dbReference type="Pfam" id="PF13432">
    <property type="entry name" value="TPR_16"/>
    <property type="match status" value="1"/>
</dbReference>
<dbReference type="RefSeq" id="WP_012593524.1">
    <property type="nucleotide sequence ID" value="NC_011726.1"/>
</dbReference>
<protein>
    <submittedName>
        <fullName evidence="4">Tetratricopeptide TPR_2 repeat protein</fullName>
    </submittedName>
</protein>
<dbReference type="PROSITE" id="PS50005">
    <property type="entry name" value="TPR"/>
    <property type="match status" value="2"/>
</dbReference>
<dbReference type="Gene3D" id="1.25.40.10">
    <property type="entry name" value="Tetratricopeptide repeat domain"/>
    <property type="match status" value="1"/>
</dbReference>
<dbReference type="EMBL" id="CP001287">
    <property type="protein sequence ID" value="ACK64247.1"/>
    <property type="molecule type" value="Genomic_DNA"/>
</dbReference>
<evidence type="ECO:0000256" key="2">
    <source>
        <dbReference type="ARBA" id="ARBA00022803"/>
    </source>
</evidence>
<gene>
    <name evidence="4" type="ordered locus">PCC8801_0141</name>
</gene>
<organism evidence="4 5">
    <name type="scientific">Rippkaea orientalis (strain PCC 8801 / RF-1)</name>
    <name type="common">Cyanothece sp. (strain PCC 8801)</name>
    <dbReference type="NCBI Taxonomy" id="41431"/>
    <lineage>
        <taxon>Bacteria</taxon>
        <taxon>Bacillati</taxon>
        <taxon>Cyanobacteriota</taxon>
        <taxon>Cyanophyceae</taxon>
        <taxon>Oscillatoriophycideae</taxon>
        <taxon>Chroococcales</taxon>
        <taxon>Aphanothecaceae</taxon>
        <taxon>Rippkaea</taxon>
        <taxon>Rippkaea orientalis</taxon>
    </lineage>
</organism>